<dbReference type="Proteomes" id="UP000235786">
    <property type="component" value="Unassembled WGS sequence"/>
</dbReference>
<keyword evidence="3" id="KW-1185">Reference proteome</keyword>
<evidence type="ECO:0000256" key="1">
    <source>
        <dbReference type="SAM" id="MobiDB-lite"/>
    </source>
</evidence>
<dbReference type="OrthoDB" id="3576327at2759"/>
<organism evidence="2 3">
    <name type="scientific">Hyaloscypha variabilis (strain UAMH 11265 / GT02V1 / F)</name>
    <name type="common">Meliniomyces variabilis</name>
    <dbReference type="NCBI Taxonomy" id="1149755"/>
    <lineage>
        <taxon>Eukaryota</taxon>
        <taxon>Fungi</taxon>
        <taxon>Dikarya</taxon>
        <taxon>Ascomycota</taxon>
        <taxon>Pezizomycotina</taxon>
        <taxon>Leotiomycetes</taxon>
        <taxon>Helotiales</taxon>
        <taxon>Hyaloscyphaceae</taxon>
        <taxon>Hyaloscypha</taxon>
        <taxon>Hyaloscypha variabilis</taxon>
    </lineage>
</organism>
<protein>
    <submittedName>
        <fullName evidence="2">Uncharacterized protein</fullName>
    </submittedName>
</protein>
<dbReference type="EMBL" id="KZ613966">
    <property type="protein sequence ID" value="PMD30562.1"/>
    <property type="molecule type" value="Genomic_DNA"/>
</dbReference>
<dbReference type="AlphaFoldDB" id="A0A2J6QWD1"/>
<evidence type="ECO:0000313" key="2">
    <source>
        <dbReference type="EMBL" id="PMD30562.1"/>
    </source>
</evidence>
<name>A0A2J6QWD1_HYAVF</name>
<feature type="region of interest" description="Disordered" evidence="1">
    <location>
        <begin position="189"/>
        <end position="216"/>
    </location>
</feature>
<gene>
    <name evidence="2" type="ORF">L207DRAFT_573399</name>
</gene>
<feature type="compositionally biased region" description="Low complexity" evidence="1">
    <location>
        <begin position="203"/>
        <end position="214"/>
    </location>
</feature>
<reference evidence="2 3" key="1">
    <citation type="submission" date="2016-04" db="EMBL/GenBank/DDBJ databases">
        <title>A degradative enzymes factory behind the ericoid mycorrhizal symbiosis.</title>
        <authorList>
            <consortium name="DOE Joint Genome Institute"/>
            <person name="Martino E."/>
            <person name="Morin E."/>
            <person name="Grelet G."/>
            <person name="Kuo A."/>
            <person name="Kohler A."/>
            <person name="Daghino S."/>
            <person name="Barry K."/>
            <person name="Choi C."/>
            <person name="Cichocki N."/>
            <person name="Clum A."/>
            <person name="Copeland A."/>
            <person name="Hainaut M."/>
            <person name="Haridas S."/>
            <person name="Labutti K."/>
            <person name="Lindquist E."/>
            <person name="Lipzen A."/>
            <person name="Khouja H.-R."/>
            <person name="Murat C."/>
            <person name="Ohm R."/>
            <person name="Olson A."/>
            <person name="Spatafora J."/>
            <person name="Veneault-Fourrey C."/>
            <person name="Henrissat B."/>
            <person name="Grigoriev I."/>
            <person name="Martin F."/>
            <person name="Perotto S."/>
        </authorList>
    </citation>
    <scope>NUCLEOTIDE SEQUENCE [LARGE SCALE GENOMIC DNA]</scope>
    <source>
        <strain evidence="2 3">F</strain>
    </source>
</reference>
<feature type="compositionally biased region" description="Low complexity" evidence="1">
    <location>
        <begin position="27"/>
        <end position="41"/>
    </location>
</feature>
<feature type="compositionally biased region" description="Polar residues" evidence="1">
    <location>
        <begin position="189"/>
        <end position="202"/>
    </location>
</feature>
<feature type="compositionally biased region" description="Basic and acidic residues" evidence="1">
    <location>
        <begin position="82"/>
        <end position="92"/>
    </location>
</feature>
<accession>A0A2J6QWD1</accession>
<feature type="region of interest" description="Disordered" evidence="1">
    <location>
        <begin position="1"/>
        <end position="112"/>
    </location>
</feature>
<feature type="compositionally biased region" description="Basic residues" evidence="1">
    <location>
        <begin position="65"/>
        <end position="79"/>
    </location>
</feature>
<proteinExistence type="predicted"/>
<evidence type="ECO:0000313" key="3">
    <source>
        <dbReference type="Proteomes" id="UP000235786"/>
    </source>
</evidence>
<sequence>MITMGLPLFQVSSGNKTKPKQKSKTRMSLAMAPSSSSSLEPHTGSPPAQNNTGHSSRRHGDNSHGHRSTSSRRTSHRTPAHGSDHINGDQDHPPQVYEPPYNSAHTYSMYRPEPPVPVPHEFSSYNDQIYNLSTQFQTYASAPYDHELTIEEEQCPATVADSQQYTSYPNGNRYTSNEYSQTPAPGYNQPQTPLQHYPVQQNGSTSATTAGWSTQGLADERRRLGLSPYATEAEVEAARRACEEASQQASQ</sequence>